<comment type="caution">
    <text evidence="2">The sequence shown here is derived from an EMBL/GenBank/DDBJ whole genome shotgun (WGS) entry which is preliminary data.</text>
</comment>
<dbReference type="EMBL" id="SNRW01001005">
    <property type="protein sequence ID" value="KAA6398219.1"/>
    <property type="molecule type" value="Genomic_DNA"/>
</dbReference>
<dbReference type="AlphaFoldDB" id="A0A5J4WVJ0"/>
<evidence type="ECO:0000313" key="3">
    <source>
        <dbReference type="Proteomes" id="UP000324800"/>
    </source>
</evidence>
<dbReference type="Proteomes" id="UP000324800">
    <property type="component" value="Unassembled WGS sequence"/>
</dbReference>
<reference evidence="2 3" key="1">
    <citation type="submission" date="2019-03" db="EMBL/GenBank/DDBJ databases">
        <title>Single cell metagenomics reveals metabolic interactions within the superorganism composed of flagellate Streblomastix strix and complex community of Bacteroidetes bacteria on its surface.</title>
        <authorList>
            <person name="Treitli S.C."/>
            <person name="Kolisko M."/>
            <person name="Husnik F."/>
            <person name="Keeling P."/>
            <person name="Hampl V."/>
        </authorList>
    </citation>
    <scope>NUCLEOTIDE SEQUENCE [LARGE SCALE GENOMIC DNA]</scope>
    <source>
        <strain evidence="2">ST1C</strain>
    </source>
</reference>
<evidence type="ECO:0000313" key="2">
    <source>
        <dbReference type="EMBL" id="KAA6398219.1"/>
    </source>
</evidence>
<feature type="transmembrane region" description="Helical" evidence="1">
    <location>
        <begin position="60"/>
        <end position="84"/>
    </location>
</feature>
<evidence type="ECO:0000256" key="1">
    <source>
        <dbReference type="SAM" id="Phobius"/>
    </source>
</evidence>
<feature type="transmembrane region" description="Helical" evidence="1">
    <location>
        <begin position="423"/>
        <end position="442"/>
    </location>
</feature>
<keyword evidence="1" id="KW-0812">Transmembrane</keyword>
<keyword evidence="1" id="KW-0472">Membrane</keyword>
<protein>
    <submittedName>
        <fullName evidence="2">Uncharacterized protein</fullName>
    </submittedName>
</protein>
<organism evidence="2 3">
    <name type="scientific">Streblomastix strix</name>
    <dbReference type="NCBI Taxonomy" id="222440"/>
    <lineage>
        <taxon>Eukaryota</taxon>
        <taxon>Metamonada</taxon>
        <taxon>Preaxostyla</taxon>
        <taxon>Oxymonadida</taxon>
        <taxon>Streblomastigidae</taxon>
        <taxon>Streblomastix</taxon>
    </lineage>
</organism>
<keyword evidence="1" id="KW-1133">Transmembrane helix</keyword>
<sequence>MTVGSGLMVLNDDIMNIDKKKKSYINQDNQYLIIQNIFQTWAFCNIQKFSYIVSFKKFNIAYYSTLTFKKLVLVLIFAAISLDAKPHSKRLFRKATANEDYEVGKIYYSSNVIDNDGYLTLDLDVLSDEEYDLNITLSNHKVLVDGKTKDDSSFSIIPEAGFSDLKANKFPTAELGCEFIEDDFIYGTYTHLGLVLNALTGEDIAPSIAWLYKKGPKGVRFTHIPAGEEEDYEDVPLEFTCDEYMIDPISLSLQKYGVTDSVCIPNSAIPASVDKCKDGSAIKVRMVGYRVGYFEGDADTIKEALLRYGPIFTYSNVIVGWETVGSKQNWLSAENPDYGKSQFTLGREEISEWNSWGGLVYFNPDPNADPSATDVPSTQVDCSKITKETSKDDCPCPLKTDKDAWKADPRTEKKGDICESGSIRMTLSVIAAAVVLPVLALFI</sequence>
<accession>A0A5J4WVJ0</accession>
<gene>
    <name evidence="2" type="ORF">EZS28_006256</name>
</gene>
<proteinExistence type="predicted"/>
<name>A0A5J4WVJ0_9EUKA</name>